<keyword evidence="5" id="KW-1185">Reference proteome</keyword>
<reference evidence="2" key="3">
    <citation type="submission" date="2020-10" db="EMBL/GenBank/DDBJ databases">
        <authorList>
            <person name="Sedaghatjoo S."/>
        </authorList>
    </citation>
    <scope>NUCLEOTIDE SEQUENCE</scope>
    <source>
        <strain evidence="2">AZH3</strain>
    </source>
</reference>
<feature type="compositionally biased region" description="Polar residues" evidence="1">
    <location>
        <begin position="626"/>
        <end position="656"/>
    </location>
</feature>
<dbReference type="AlphaFoldDB" id="A0A177V6D1"/>
<protein>
    <submittedName>
        <fullName evidence="3">Uncharacterized protein</fullName>
    </submittedName>
</protein>
<accession>A0A177V6D1</accession>
<feature type="compositionally biased region" description="Low complexity" evidence="1">
    <location>
        <begin position="821"/>
        <end position="830"/>
    </location>
</feature>
<reference evidence="3" key="1">
    <citation type="submission" date="2016-04" db="EMBL/GenBank/DDBJ databases">
        <authorList>
            <person name="Nguyen H.D."/>
            <person name="Kesanakurti P."/>
            <person name="Cullis J."/>
            <person name="Levesque C.A."/>
            <person name="Hambleton S."/>
        </authorList>
    </citation>
    <scope>NUCLEOTIDE SEQUENCE</scope>
    <source>
        <strain evidence="3">DAOMC 238032</strain>
    </source>
</reference>
<evidence type="ECO:0000313" key="3">
    <source>
        <dbReference type="EMBL" id="KAE8265325.1"/>
    </source>
</evidence>
<dbReference type="Proteomes" id="UP000836402">
    <property type="component" value="Unassembled WGS sequence"/>
</dbReference>
<dbReference type="EMBL" id="CAJHJG010001567">
    <property type="protein sequence ID" value="CAD6913334.1"/>
    <property type="molecule type" value="Genomic_DNA"/>
</dbReference>
<feature type="region of interest" description="Disordered" evidence="1">
    <location>
        <begin position="404"/>
        <end position="545"/>
    </location>
</feature>
<sequence length="1075" mass="113381">MAAVLTPTSPGAAPAYDVVFSHLSVRLIKTLVNSAPDAPPLHHIHGPMQLVAVTPDAPMLPTLILSLPGFTLPFRTFNPGTVGGSGIHDAEPPRPTYASFGAGEHGLEGPSIWFKEHVTEEGAWARKSLGQPAAIWTLYLVGAPSPLATHLQDVLAGWPREMPPALPRWLTDPAMYGWPWKDQFIQMPLPIALAQPVPVAVSAPRPLPTPPMDNSTSAARSVPNARPSIPIKPSKLRSTTVAAQMEPPLTPPVEETQTLQNVVSETETVSESASAEPEPKKKTSSPPIPPKILRQSVQSSGRGIPRSVDAPLVPSRPIELLPSLPHSTILPSAQYNVEHNAWAEESQAVPAAEEKRDLASPARDVEPEPASFPDPYRHSLVAVDNETGEVLGILASNIILSTEQEDEADTTVTKTKDDDVEDDAATPHASRFVESKALPPAKVEPEPLRAFTAYRDPDIYSPYAPSTDPDKAARPPSTLGVHTFAPPPLPDKADDEAGWAGTGARDSMASAAFFSAAEELDSGTDGSEGHAGTDAGAPGFKLGSDPVLKEVEGYREGLLVDEVAEEDEGAETDRSGRTVGGLLKRAFKKKNKKGSKKDEKVKEEVAVEELKEQATEQADKGLAAELSQQPAEEVTQSHPLSANASQSPTALTSSGSMTLEAQEIEASNTLPVLRPKTDPNRLANHLPRALLRTSALIDVEHQVWADALAQNEIPASAPYTHLAAKATAADEDWTGGSRDEVAVTKAGGSNSPVDPDESVNASSSRAAVVAAAAGEYIQGGTVLLKFLQGTITASMVNPAQLARYMGGGPTEHAEEPASRTPDAQARPAAAEEPEDLRTGAMAYIPVLPVHLLYYMGIVTEKPAASESSLPSAAKGALDSVARAAGVGFGVGRLWNTFIESAVGQSSSNATTALSSMTPANVSLDMLGMSRSGVATCWNWVSSAASGALQSVGTAVSTATSAPLVRSSSRDLAVARNGNPHLDYDDDDDWEVTIPDFDPNSLGSTPRPIYRRKAKSILPSSTTGFGLADQQRPAKNSNGNNINGNSIDWKRVSIVHFDAKGVGRRAVMGGDGFGVL</sequence>
<evidence type="ECO:0000256" key="1">
    <source>
        <dbReference type="SAM" id="MobiDB-lite"/>
    </source>
</evidence>
<dbReference type="EMBL" id="LWDD02000018">
    <property type="protein sequence ID" value="KAE8265325.1"/>
    <property type="molecule type" value="Genomic_DNA"/>
</dbReference>
<feature type="region of interest" description="Disordered" evidence="1">
    <location>
        <begin position="804"/>
        <end position="834"/>
    </location>
</feature>
<gene>
    <name evidence="3" type="ORF">A4X03_0g340</name>
    <name evidence="2" type="ORF">JKIAZH3_G2762</name>
</gene>
<evidence type="ECO:0000313" key="5">
    <source>
        <dbReference type="Proteomes" id="UP000836402"/>
    </source>
</evidence>
<reference evidence="3" key="2">
    <citation type="journal article" date="2019" name="IMA Fungus">
        <title>Genome sequencing and comparison of five Tilletia species to identify candidate genes for the detection of regulated species infecting wheat.</title>
        <authorList>
            <person name="Nguyen H.D.T."/>
            <person name="Sultana T."/>
            <person name="Kesanakurti P."/>
            <person name="Hambleton S."/>
        </authorList>
    </citation>
    <scope>NUCLEOTIDE SEQUENCE</scope>
    <source>
        <strain evidence="3">DAOMC 238032</strain>
    </source>
</reference>
<feature type="compositionally biased region" description="Low complexity" evidence="1">
    <location>
        <begin position="263"/>
        <end position="276"/>
    </location>
</feature>
<evidence type="ECO:0000313" key="2">
    <source>
        <dbReference type="EMBL" id="CAD6913334.1"/>
    </source>
</evidence>
<feature type="region of interest" description="Disordered" evidence="1">
    <location>
        <begin position="1020"/>
        <end position="1041"/>
    </location>
</feature>
<feature type="compositionally biased region" description="Basic and acidic residues" evidence="1">
    <location>
        <begin position="596"/>
        <end position="619"/>
    </location>
</feature>
<name>A0A177V6D1_9BASI</name>
<feature type="region of interest" description="Disordered" evidence="1">
    <location>
        <begin position="204"/>
        <end position="310"/>
    </location>
</feature>
<feature type="region of interest" description="Disordered" evidence="1">
    <location>
        <begin position="346"/>
        <end position="376"/>
    </location>
</feature>
<proteinExistence type="predicted"/>
<feature type="compositionally biased region" description="Basic residues" evidence="1">
    <location>
        <begin position="585"/>
        <end position="595"/>
    </location>
</feature>
<feature type="compositionally biased region" description="Basic and acidic residues" evidence="1">
    <location>
        <begin position="352"/>
        <end position="366"/>
    </location>
</feature>
<organism evidence="3 4">
    <name type="scientific">Tilletia caries</name>
    <name type="common">wheat bunt fungus</name>
    <dbReference type="NCBI Taxonomy" id="13290"/>
    <lineage>
        <taxon>Eukaryota</taxon>
        <taxon>Fungi</taxon>
        <taxon>Dikarya</taxon>
        <taxon>Basidiomycota</taxon>
        <taxon>Ustilaginomycotina</taxon>
        <taxon>Exobasidiomycetes</taxon>
        <taxon>Tilletiales</taxon>
        <taxon>Tilletiaceae</taxon>
        <taxon>Tilletia</taxon>
    </lineage>
</organism>
<dbReference type="Proteomes" id="UP000077671">
    <property type="component" value="Unassembled WGS sequence"/>
</dbReference>
<evidence type="ECO:0000313" key="4">
    <source>
        <dbReference type="Proteomes" id="UP000077671"/>
    </source>
</evidence>
<feature type="region of interest" description="Disordered" evidence="1">
    <location>
        <begin position="563"/>
        <end position="656"/>
    </location>
</feature>
<comment type="caution">
    <text evidence="3">The sequence shown here is derived from an EMBL/GenBank/DDBJ whole genome shotgun (WGS) entry which is preliminary data.</text>
</comment>